<comment type="caution">
    <text evidence="1">The sequence shown here is derived from an EMBL/GenBank/DDBJ whole genome shotgun (WGS) entry which is preliminary data.</text>
</comment>
<dbReference type="EMBL" id="JBEPCU010000334">
    <property type="protein sequence ID" value="MER6979198.1"/>
    <property type="molecule type" value="Genomic_DNA"/>
</dbReference>
<protein>
    <recommendedName>
        <fullName evidence="3">Ankyrin</fullName>
    </recommendedName>
</protein>
<evidence type="ECO:0000313" key="1">
    <source>
        <dbReference type="EMBL" id="MER6979198.1"/>
    </source>
</evidence>
<keyword evidence="2" id="KW-1185">Reference proteome</keyword>
<dbReference type="Proteomes" id="UP001458415">
    <property type="component" value="Unassembled WGS sequence"/>
</dbReference>
<proteinExistence type="predicted"/>
<evidence type="ECO:0008006" key="3">
    <source>
        <dbReference type="Google" id="ProtNLM"/>
    </source>
</evidence>
<gene>
    <name evidence="1" type="ORF">ABT317_19955</name>
</gene>
<organism evidence="1 2">
    <name type="scientific">Streptomyces carpinensis</name>
    <dbReference type="NCBI Taxonomy" id="66369"/>
    <lineage>
        <taxon>Bacteria</taxon>
        <taxon>Bacillati</taxon>
        <taxon>Actinomycetota</taxon>
        <taxon>Actinomycetes</taxon>
        <taxon>Kitasatosporales</taxon>
        <taxon>Streptomycetaceae</taxon>
        <taxon>Streptomyces</taxon>
    </lineage>
</organism>
<dbReference type="RefSeq" id="WP_086725653.1">
    <property type="nucleotide sequence ID" value="NZ_MUBM01000096.1"/>
</dbReference>
<reference evidence="1 2" key="1">
    <citation type="submission" date="2024-06" db="EMBL/GenBank/DDBJ databases">
        <title>The Natural Products Discovery Center: Release of the First 8490 Sequenced Strains for Exploring Actinobacteria Biosynthetic Diversity.</title>
        <authorList>
            <person name="Kalkreuter E."/>
            <person name="Kautsar S.A."/>
            <person name="Yang D."/>
            <person name="Bader C.D."/>
            <person name="Teijaro C.N."/>
            <person name="Fluegel L."/>
            <person name="Davis C.M."/>
            <person name="Simpson J.R."/>
            <person name="Lauterbach L."/>
            <person name="Steele A.D."/>
            <person name="Gui C."/>
            <person name="Meng S."/>
            <person name="Li G."/>
            <person name="Viehrig K."/>
            <person name="Ye F."/>
            <person name="Su P."/>
            <person name="Kiefer A.F."/>
            <person name="Nichols A."/>
            <person name="Cepeda A.J."/>
            <person name="Yan W."/>
            <person name="Fan B."/>
            <person name="Jiang Y."/>
            <person name="Adhikari A."/>
            <person name="Zheng C.-J."/>
            <person name="Schuster L."/>
            <person name="Cowan T.M."/>
            <person name="Smanski M.J."/>
            <person name="Chevrette M.G."/>
            <person name="De Carvalho L.P.S."/>
            <person name="Shen B."/>
        </authorList>
    </citation>
    <scope>NUCLEOTIDE SEQUENCE [LARGE SCALE GENOMIC DNA]</scope>
    <source>
        <strain evidence="1 2">NPDC000634</strain>
    </source>
</reference>
<accession>A0ABV1W4S9</accession>
<sequence>MNAERHRSDPARHFEGEFETHLTLAPQVGLDSDERIRGWAERHGLKYTRIVLDRGRTPDQPMLTCRGEGTLTGQVAAAHQWAERLRGDGFHVTRVKMEVAPWTTGVPRTDAEAAALPGDCYFEHHVKLLLSGERQVVAVRALAEPHTAHVSRNARRASADGTHERFVTQRCRGVGRREARRSLDALLRALAEAACTVVEVEEEFVVHDDNPSVDAGWIAGDSEAGPRAA</sequence>
<name>A0ABV1W4S9_9ACTN</name>
<evidence type="ECO:0000313" key="2">
    <source>
        <dbReference type="Proteomes" id="UP001458415"/>
    </source>
</evidence>